<evidence type="ECO:0000256" key="9">
    <source>
        <dbReference type="ARBA" id="ARBA00022741"/>
    </source>
</evidence>
<dbReference type="EC" id="2.7.13.3" evidence="2"/>
<proteinExistence type="predicted"/>
<dbReference type="InterPro" id="IPR036890">
    <property type="entry name" value="HATPase_C_sf"/>
</dbReference>
<dbReference type="CDD" id="cd00130">
    <property type="entry name" value="PAS"/>
    <property type="match status" value="1"/>
</dbReference>
<evidence type="ECO:0000256" key="12">
    <source>
        <dbReference type="ARBA" id="ARBA00023026"/>
    </source>
</evidence>
<dbReference type="SUPFAM" id="SSF55874">
    <property type="entry name" value="ATPase domain of HSP90 chaperone/DNA topoisomerase II/histidine kinase"/>
    <property type="match status" value="1"/>
</dbReference>
<evidence type="ECO:0000256" key="11">
    <source>
        <dbReference type="ARBA" id="ARBA00022840"/>
    </source>
</evidence>
<dbReference type="InterPro" id="IPR035965">
    <property type="entry name" value="PAS-like_dom_sf"/>
</dbReference>
<keyword evidence="8" id="KW-0677">Repeat</keyword>
<keyword evidence="11" id="KW-0067">ATP-binding</keyword>
<protein>
    <recommendedName>
        <fullName evidence="3">Blue-light-activated histidine kinase</fullName>
        <ecNumber evidence="2">2.7.13.3</ecNumber>
    </recommendedName>
</protein>
<dbReference type="Pfam" id="PF07536">
    <property type="entry name" value="HWE_HK"/>
    <property type="match status" value="1"/>
</dbReference>
<comment type="catalytic activity">
    <reaction evidence="1">
        <text>ATP + protein L-histidine = ADP + protein N-phospho-L-histidine.</text>
        <dbReference type="EC" id="2.7.13.3"/>
    </reaction>
</comment>
<keyword evidence="7" id="KW-0808">Transferase</keyword>
<dbReference type="InterPro" id="IPR011102">
    <property type="entry name" value="Sig_transdc_His_kinase_HWE"/>
</dbReference>
<dbReference type="RefSeq" id="WP_176247521.1">
    <property type="nucleotide sequence ID" value="NZ_FXBL01000004.1"/>
</dbReference>
<dbReference type="SMART" id="SM00911">
    <property type="entry name" value="HWE_HK"/>
    <property type="match status" value="1"/>
</dbReference>
<name>A0A1X7NYG5_9HYPH</name>
<dbReference type="PANTHER" id="PTHR41523">
    <property type="entry name" value="TWO-COMPONENT SYSTEM SENSOR PROTEIN"/>
    <property type="match status" value="1"/>
</dbReference>
<keyword evidence="6" id="KW-0288">FMN</keyword>
<evidence type="ECO:0000259" key="13">
    <source>
        <dbReference type="PROSITE" id="PS50113"/>
    </source>
</evidence>
<evidence type="ECO:0000256" key="6">
    <source>
        <dbReference type="ARBA" id="ARBA00022643"/>
    </source>
</evidence>
<gene>
    <name evidence="14" type="ORF">SAMN02982922_2857</name>
</gene>
<feature type="domain" description="PAC" evidence="13">
    <location>
        <begin position="92"/>
        <end position="147"/>
    </location>
</feature>
<dbReference type="NCBIfam" id="TIGR00229">
    <property type="entry name" value="sensory_box"/>
    <property type="match status" value="1"/>
</dbReference>
<evidence type="ECO:0000256" key="10">
    <source>
        <dbReference type="ARBA" id="ARBA00022777"/>
    </source>
</evidence>
<dbReference type="InterPro" id="IPR000700">
    <property type="entry name" value="PAS-assoc_C"/>
</dbReference>
<evidence type="ECO:0000256" key="8">
    <source>
        <dbReference type="ARBA" id="ARBA00022737"/>
    </source>
</evidence>
<dbReference type="Gene3D" id="3.30.565.10">
    <property type="entry name" value="Histidine kinase-like ATPase, C-terminal domain"/>
    <property type="match status" value="1"/>
</dbReference>
<keyword evidence="15" id="KW-1185">Reference proteome</keyword>
<organism evidence="14 15">
    <name type="scientific">Mesorhizobium australicum</name>
    <dbReference type="NCBI Taxonomy" id="536018"/>
    <lineage>
        <taxon>Bacteria</taxon>
        <taxon>Pseudomonadati</taxon>
        <taxon>Pseudomonadota</taxon>
        <taxon>Alphaproteobacteria</taxon>
        <taxon>Hyphomicrobiales</taxon>
        <taxon>Phyllobacteriaceae</taxon>
        <taxon>Mesorhizobium</taxon>
    </lineage>
</organism>
<keyword evidence="12" id="KW-0843">Virulence</keyword>
<dbReference type="GO" id="GO:0004673">
    <property type="term" value="F:protein histidine kinase activity"/>
    <property type="evidence" value="ECO:0007669"/>
    <property type="project" value="UniProtKB-EC"/>
</dbReference>
<sequence>METSAGIYKSALFPDGFSHGIVPHTPVQKAMLDASVDCIKVISTDGTLLQMNRAGCVALGVAEDSGFGMPWLPLLPDGVHQAGQIALSHAAQGQNARFPGQSEAEGETRYWDNLLTPVIDEAGEVQLILCVSRDVTAKARLERELEIAMEGERLLAREMRHRIKNVFAVASGLISMCERQAAADPDGASATEILRGRLEALALASDTAFEQSEMPYSSAHALDVGLLVASVLKPYEGKYHGAGEQAFVAQRDMTTVSLFLHELATNSVKYGALGSENGRVDIDWRTKGAELVLTWVETGGPAVSDPKRSGFGSAMIDRVVRSAGGSVERAWEPGGLRVVMRLPAAESA</sequence>
<dbReference type="AlphaFoldDB" id="A0A1X7NYG5"/>
<accession>A0A1X7NYG5</accession>
<dbReference type="Proteomes" id="UP000193083">
    <property type="component" value="Unassembled WGS sequence"/>
</dbReference>
<keyword evidence="9" id="KW-0547">Nucleotide-binding</keyword>
<evidence type="ECO:0000256" key="5">
    <source>
        <dbReference type="ARBA" id="ARBA00022630"/>
    </source>
</evidence>
<evidence type="ECO:0000256" key="7">
    <source>
        <dbReference type="ARBA" id="ARBA00022679"/>
    </source>
</evidence>
<dbReference type="Pfam" id="PF08448">
    <property type="entry name" value="PAS_4"/>
    <property type="match status" value="1"/>
</dbReference>
<dbReference type="SUPFAM" id="SSF55785">
    <property type="entry name" value="PYP-like sensor domain (PAS domain)"/>
    <property type="match status" value="1"/>
</dbReference>
<keyword evidence="4" id="KW-0597">Phosphoprotein</keyword>
<evidence type="ECO:0000313" key="14">
    <source>
        <dbReference type="EMBL" id="SMH43261.1"/>
    </source>
</evidence>
<keyword evidence="5" id="KW-0285">Flavoprotein</keyword>
<evidence type="ECO:0000256" key="3">
    <source>
        <dbReference type="ARBA" id="ARBA00021740"/>
    </source>
</evidence>
<dbReference type="InterPro" id="IPR013656">
    <property type="entry name" value="PAS_4"/>
</dbReference>
<dbReference type="InterPro" id="IPR000014">
    <property type="entry name" value="PAS"/>
</dbReference>
<evidence type="ECO:0000313" key="15">
    <source>
        <dbReference type="Proteomes" id="UP000193083"/>
    </source>
</evidence>
<keyword evidence="10" id="KW-0418">Kinase</keyword>
<dbReference type="GO" id="GO:0005524">
    <property type="term" value="F:ATP binding"/>
    <property type="evidence" value="ECO:0007669"/>
    <property type="project" value="UniProtKB-KW"/>
</dbReference>
<dbReference type="EMBL" id="FXBL01000004">
    <property type="protein sequence ID" value="SMH43261.1"/>
    <property type="molecule type" value="Genomic_DNA"/>
</dbReference>
<evidence type="ECO:0000256" key="1">
    <source>
        <dbReference type="ARBA" id="ARBA00000085"/>
    </source>
</evidence>
<reference evidence="14 15" key="1">
    <citation type="submission" date="2017-04" db="EMBL/GenBank/DDBJ databases">
        <authorList>
            <person name="Afonso C.L."/>
            <person name="Miller P.J."/>
            <person name="Scott M.A."/>
            <person name="Spackman E."/>
            <person name="Goraichik I."/>
            <person name="Dimitrov K.M."/>
            <person name="Suarez D.L."/>
            <person name="Swayne D.E."/>
        </authorList>
    </citation>
    <scope>NUCLEOTIDE SEQUENCE [LARGE SCALE GENOMIC DNA]</scope>
    <source>
        <strain evidence="14 15">B5P</strain>
    </source>
</reference>
<dbReference type="PANTHER" id="PTHR41523:SF8">
    <property type="entry name" value="ETHYLENE RESPONSE SENSOR PROTEIN"/>
    <property type="match status" value="1"/>
</dbReference>
<evidence type="ECO:0000256" key="4">
    <source>
        <dbReference type="ARBA" id="ARBA00022553"/>
    </source>
</evidence>
<dbReference type="Gene3D" id="3.30.450.20">
    <property type="entry name" value="PAS domain"/>
    <property type="match status" value="1"/>
</dbReference>
<evidence type="ECO:0000256" key="2">
    <source>
        <dbReference type="ARBA" id="ARBA00012438"/>
    </source>
</evidence>
<dbReference type="PROSITE" id="PS50113">
    <property type="entry name" value="PAC"/>
    <property type="match status" value="1"/>
</dbReference>